<sequence>MLNKFNRIIVLRIKAQLGFFYKNSEFNFVVQKLFQTFGILFGRSLNKSQSKSD</sequence>
<dbReference type="AlphaFoldDB" id="A0A4R2H7N1"/>
<evidence type="ECO:0000313" key="3">
    <source>
        <dbReference type="Proteomes" id="UP000295684"/>
    </source>
</evidence>
<name>A0A4R2H7N1_9SPHI</name>
<organism evidence="2 3">
    <name type="scientific">Pedobacter psychrotolerans</name>
    <dbReference type="NCBI Taxonomy" id="1843235"/>
    <lineage>
        <taxon>Bacteria</taxon>
        <taxon>Pseudomonadati</taxon>
        <taxon>Bacteroidota</taxon>
        <taxon>Sphingobacteriia</taxon>
        <taxon>Sphingobacteriales</taxon>
        <taxon>Sphingobacteriaceae</taxon>
        <taxon>Pedobacter</taxon>
    </lineage>
</organism>
<evidence type="ECO:0000313" key="4">
    <source>
        <dbReference type="Proteomes" id="UP000622648"/>
    </source>
</evidence>
<dbReference type="Proteomes" id="UP000295684">
    <property type="component" value="Unassembled WGS sequence"/>
</dbReference>
<protein>
    <submittedName>
        <fullName evidence="2">Uncharacterized protein</fullName>
    </submittedName>
</protein>
<accession>A0A4R2H7N1</accession>
<evidence type="ECO:0000313" key="1">
    <source>
        <dbReference type="EMBL" id="GGE64087.1"/>
    </source>
</evidence>
<proteinExistence type="predicted"/>
<reference evidence="4" key="2">
    <citation type="journal article" date="2019" name="Int. J. Syst. Evol. Microbiol.">
        <title>The Global Catalogue of Microorganisms (GCM) 10K type strain sequencing project: providing services to taxonomists for standard genome sequencing and annotation.</title>
        <authorList>
            <consortium name="The Broad Institute Genomics Platform"/>
            <consortium name="The Broad Institute Genome Sequencing Center for Infectious Disease"/>
            <person name="Wu L."/>
            <person name="Ma J."/>
        </authorList>
    </citation>
    <scope>NUCLEOTIDE SEQUENCE [LARGE SCALE GENOMIC DNA]</scope>
    <source>
        <strain evidence="4">CGMCC 1.15644</strain>
    </source>
</reference>
<reference evidence="2 3" key="3">
    <citation type="submission" date="2019-03" db="EMBL/GenBank/DDBJ databases">
        <title>Genomic Encyclopedia of Type Strains, Phase IV (KMG-IV): sequencing the most valuable type-strain genomes for metagenomic binning, comparative biology and taxonomic classification.</title>
        <authorList>
            <person name="Goeker M."/>
        </authorList>
    </citation>
    <scope>NUCLEOTIDE SEQUENCE [LARGE SCALE GENOMIC DNA]</scope>
    <source>
        <strain evidence="2 3">DSM 103236</strain>
    </source>
</reference>
<reference evidence="1" key="1">
    <citation type="journal article" date="2014" name="Int. J. Syst. Evol. Microbiol.">
        <title>Complete genome of a new Firmicutes species belonging to the dominant human colonic microbiota ('Ruminococcus bicirculans') reveals two chromosomes and a selective capacity to utilize plant glucans.</title>
        <authorList>
            <consortium name="NISC Comparative Sequencing Program"/>
            <person name="Wegmann U."/>
            <person name="Louis P."/>
            <person name="Goesmann A."/>
            <person name="Henrissat B."/>
            <person name="Duncan S.H."/>
            <person name="Flint H.J."/>
        </authorList>
    </citation>
    <scope>NUCLEOTIDE SEQUENCE</scope>
    <source>
        <strain evidence="1">CGMCC 1.15644</strain>
    </source>
</reference>
<dbReference type="EMBL" id="BMJO01000006">
    <property type="protein sequence ID" value="GGE64087.1"/>
    <property type="molecule type" value="Genomic_DNA"/>
</dbReference>
<evidence type="ECO:0000313" key="2">
    <source>
        <dbReference type="EMBL" id="TCO22374.1"/>
    </source>
</evidence>
<comment type="caution">
    <text evidence="2">The sequence shown here is derived from an EMBL/GenBank/DDBJ whole genome shotgun (WGS) entry which is preliminary data.</text>
</comment>
<dbReference type="Proteomes" id="UP000622648">
    <property type="component" value="Unassembled WGS sequence"/>
</dbReference>
<keyword evidence="4" id="KW-1185">Reference proteome</keyword>
<reference evidence="1" key="4">
    <citation type="submission" date="2024-05" db="EMBL/GenBank/DDBJ databases">
        <authorList>
            <person name="Sun Q."/>
            <person name="Zhou Y."/>
        </authorList>
    </citation>
    <scope>NUCLEOTIDE SEQUENCE</scope>
    <source>
        <strain evidence="1">CGMCC 1.15644</strain>
    </source>
</reference>
<dbReference type="EMBL" id="SLWO01000006">
    <property type="protein sequence ID" value="TCO22374.1"/>
    <property type="molecule type" value="Genomic_DNA"/>
</dbReference>
<gene>
    <name evidence="2" type="ORF">EV200_10613</name>
    <name evidence="1" type="ORF">GCM10011413_33140</name>
</gene>